<dbReference type="Gene3D" id="2.40.50.770">
    <property type="entry name" value="RecQ-mediated genome instability protein Rmi1, C-terminal domain"/>
    <property type="match status" value="1"/>
</dbReference>
<dbReference type="PANTHER" id="PTHR14790">
    <property type="entry name" value="RECQ-MEDIATED GENOME INSTABILITY PROTEIN 1 RMI1"/>
    <property type="match status" value="1"/>
</dbReference>
<dbReference type="OrthoDB" id="341511at2759"/>
<dbReference type="AlphaFoldDB" id="A0A9N8YMQ2"/>
<dbReference type="GO" id="GO:0016604">
    <property type="term" value="C:nuclear body"/>
    <property type="evidence" value="ECO:0007669"/>
    <property type="project" value="TreeGrafter"/>
</dbReference>
<protein>
    <recommendedName>
        <fullName evidence="2">RecQ-mediated genome instability protein 1</fullName>
    </recommendedName>
</protein>
<gene>
    <name evidence="6" type="ORF">DEBURN_LOCUS635</name>
</gene>
<dbReference type="InterPro" id="IPR049363">
    <property type="entry name" value="RMI1_N"/>
</dbReference>
<dbReference type="GO" id="GO:0000724">
    <property type="term" value="P:double-strand break repair via homologous recombination"/>
    <property type="evidence" value="ECO:0007669"/>
    <property type="project" value="TreeGrafter"/>
</dbReference>
<feature type="domain" description="RecQ mediated genome instability protein 1 OB-fold" evidence="4">
    <location>
        <begin position="65"/>
        <end position="192"/>
    </location>
</feature>
<dbReference type="Pfam" id="PF21000">
    <property type="entry name" value="RMI1_N_N"/>
    <property type="match status" value="1"/>
</dbReference>
<evidence type="ECO:0000313" key="7">
    <source>
        <dbReference type="Proteomes" id="UP000789706"/>
    </source>
</evidence>
<feature type="region of interest" description="Disordered" evidence="3">
    <location>
        <begin position="222"/>
        <end position="244"/>
    </location>
</feature>
<evidence type="ECO:0000256" key="2">
    <source>
        <dbReference type="ARBA" id="ARBA00018987"/>
    </source>
</evidence>
<dbReference type="Proteomes" id="UP000789706">
    <property type="component" value="Unassembled WGS sequence"/>
</dbReference>
<comment type="caution">
    <text evidence="6">The sequence shown here is derived from an EMBL/GenBank/DDBJ whole genome shotgun (WGS) entry which is preliminary data.</text>
</comment>
<evidence type="ECO:0000313" key="6">
    <source>
        <dbReference type="EMBL" id="CAG8434072.1"/>
    </source>
</evidence>
<name>A0A9N8YMQ2_9GLOM</name>
<dbReference type="Pfam" id="PF08585">
    <property type="entry name" value="RMI1_N_C"/>
    <property type="match status" value="1"/>
</dbReference>
<reference evidence="6" key="1">
    <citation type="submission" date="2021-06" db="EMBL/GenBank/DDBJ databases">
        <authorList>
            <person name="Kallberg Y."/>
            <person name="Tangrot J."/>
            <person name="Rosling A."/>
        </authorList>
    </citation>
    <scope>NUCLEOTIDE SEQUENCE</scope>
    <source>
        <strain evidence="6">AZ414A</strain>
    </source>
</reference>
<keyword evidence="7" id="KW-1185">Reference proteome</keyword>
<organism evidence="6 7">
    <name type="scientific">Diversispora eburnea</name>
    <dbReference type="NCBI Taxonomy" id="1213867"/>
    <lineage>
        <taxon>Eukaryota</taxon>
        <taxon>Fungi</taxon>
        <taxon>Fungi incertae sedis</taxon>
        <taxon>Mucoromycota</taxon>
        <taxon>Glomeromycotina</taxon>
        <taxon>Glomeromycetes</taxon>
        <taxon>Diversisporales</taxon>
        <taxon>Diversisporaceae</taxon>
        <taxon>Diversispora</taxon>
    </lineage>
</organism>
<dbReference type="GO" id="GO:0000712">
    <property type="term" value="P:resolution of meiotic recombination intermediates"/>
    <property type="evidence" value="ECO:0007669"/>
    <property type="project" value="TreeGrafter"/>
</dbReference>
<evidence type="ECO:0000259" key="5">
    <source>
        <dbReference type="Pfam" id="PF21000"/>
    </source>
</evidence>
<dbReference type="InterPro" id="IPR013894">
    <property type="entry name" value="RMI1_OB"/>
</dbReference>
<dbReference type="PANTHER" id="PTHR14790:SF15">
    <property type="entry name" value="RECQ-MEDIATED GENOME INSTABILITY PROTEIN 1"/>
    <property type="match status" value="1"/>
</dbReference>
<feature type="region of interest" description="Disordered" evidence="3">
    <location>
        <begin position="415"/>
        <end position="439"/>
    </location>
</feature>
<evidence type="ECO:0000259" key="4">
    <source>
        <dbReference type="Pfam" id="PF08585"/>
    </source>
</evidence>
<proteinExistence type="inferred from homology"/>
<dbReference type="EMBL" id="CAJVPK010000022">
    <property type="protein sequence ID" value="CAG8434072.1"/>
    <property type="molecule type" value="Genomic_DNA"/>
</dbReference>
<feature type="compositionally biased region" description="Polar residues" evidence="3">
    <location>
        <begin position="227"/>
        <end position="244"/>
    </location>
</feature>
<accession>A0A9N8YMQ2</accession>
<dbReference type="GO" id="GO:0031422">
    <property type="term" value="C:RecQ family helicase-topoisomerase III complex"/>
    <property type="evidence" value="ECO:0007669"/>
    <property type="project" value="TreeGrafter"/>
</dbReference>
<feature type="domain" description="RMI1 N-terminal" evidence="5">
    <location>
        <begin position="15"/>
        <end position="58"/>
    </location>
</feature>
<comment type="similarity">
    <text evidence="1">Belongs to the RMI1 family.</text>
</comment>
<dbReference type="InterPro" id="IPR042470">
    <property type="entry name" value="RMI1_N_C_sf"/>
</dbReference>
<dbReference type="SMART" id="SM01161">
    <property type="entry name" value="DUF1767"/>
    <property type="match status" value="1"/>
</dbReference>
<sequence length="602" mass="68728">MSALFVKNRFKVADSIQLQDAWLQQCLDKLQSKLEYQNANNQKLYQAVYNEFLDSDLKYSMKPHLPPFIDNTHKIIIGEHYPVTLQVVEIFEVGIPNQTLFDIINSHLSGSIKQGHKYNDIRDKKIEAIQFPREMLRLYLTDGTQIIDAMELKPVLQLNLLTPIGTKISVKNTLILRGVLCLESQKVTILGGFKGESRSIYNIRNQLEYRLGLPVTKYSLEDKQTPEDSSISEENQRISLNDNSDISTSGFTRLTITDNIDNIEEFDSINDEVFTRNCEMVLPMSTNNMENEEKANEVKQNITLEVEQTAQQVGKIVQDGLKQTGEVIQENSDYVSNGHKLNELDSNTEIIEIIEDTDDLYAMDIEYDSSFMNFQDESEREDKNLLVGMENKSFKVHSSNIKNNDLDDDMEKGSKHTLEEEEFPPINEPIGKKRRPNSFMDKLSPAGIEQLQISPPRKSFQSSSPTSSPPIIISSFDYPRSLCGSISPISLTTFDDKSDLINKIDVISPTKTTNYSNDCIVISDDEEEKDKNKKKSEIAKKIVLDTINEVINEREEASEIATLDTINEVITCRKILKEYSILVQFLYPFSTHAFIKRIDHTE</sequence>
<evidence type="ECO:0000256" key="3">
    <source>
        <dbReference type="SAM" id="MobiDB-lite"/>
    </source>
</evidence>
<evidence type="ECO:0000256" key="1">
    <source>
        <dbReference type="ARBA" id="ARBA00006395"/>
    </source>
</evidence>